<proteinExistence type="predicted"/>
<keyword evidence="1" id="KW-0812">Transmembrane</keyword>
<dbReference type="AlphaFoldDB" id="A0A3L9Y3Z0"/>
<keyword evidence="3" id="KW-1185">Reference proteome</keyword>
<gene>
    <name evidence="2" type="ORF">D9R08_05690</name>
</gene>
<evidence type="ECO:0000313" key="3">
    <source>
        <dbReference type="Proteomes" id="UP000281343"/>
    </source>
</evidence>
<feature type="transmembrane region" description="Helical" evidence="1">
    <location>
        <begin position="31"/>
        <end position="52"/>
    </location>
</feature>
<protein>
    <submittedName>
        <fullName evidence="2">Uncharacterized protein</fullName>
    </submittedName>
</protein>
<accession>A0A3L9Y3Z0</accession>
<dbReference type="Proteomes" id="UP000281343">
    <property type="component" value="Unassembled WGS sequence"/>
</dbReference>
<keyword evidence="1" id="KW-1133">Transmembrane helix</keyword>
<evidence type="ECO:0000313" key="2">
    <source>
        <dbReference type="EMBL" id="RMA43122.1"/>
    </source>
</evidence>
<name>A0A3L9Y3Z0_9RHOB</name>
<dbReference type="EMBL" id="RCNT01000002">
    <property type="protein sequence ID" value="RMA43122.1"/>
    <property type="molecule type" value="Genomic_DNA"/>
</dbReference>
<feature type="transmembrane region" description="Helical" evidence="1">
    <location>
        <begin position="6"/>
        <end position="24"/>
    </location>
</feature>
<sequence length="97" mass="9965">MEPDVILIIAGTGLASAALAFVLGRFLSPRFVYLLWAFVVAFALWILIGMTAQVGWDALGSTVVLVFVALPAIVGAFGGGVLGMRARKAARAGGDGS</sequence>
<comment type="caution">
    <text evidence="2">The sequence shown here is derived from an EMBL/GenBank/DDBJ whole genome shotgun (WGS) entry which is preliminary data.</text>
</comment>
<organism evidence="2 3">
    <name type="scientific">Rhodophyticola porphyridii</name>
    <dbReference type="NCBI Taxonomy" id="1852017"/>
    <lineage>
        <taxon>Bacteria</taxon>
        <taxon>Pseudomonadati</taxon>
        <taxon>Pseudomonadota</taxon>
        <taxon>Alphaproteobacteria</taxon>
        <taxon>Rhodobacterales</taxon>
        <taxon>Roseobacteraceae</taxon>
        <taxon>Rhodophyticola</taxon>
    </lineage>
</organism>
<feature type="transmembrane region" description="Helical" evidence="1">
    <location>
        <begin position="58"/>
        <end position="82"/>
    </location>
</feature>
<dbReference type="RefSeq" id="WP_121897057.1">
    <property type="nucleotide sequence ID" value="NZ_RCNT01000002.1"/>
</dbReference>
<keyword evidence="1" id="KW-0472">Membrane</keyword>
<dbReference type="OrthoDB" id="9958652at2"/>
<reference evidence="2 3" key="1">
    <citation type="submission" date="2018-10" db="EMBL/GenBank/DDBJ databases">
        <authorList>
            <person name="Jung H.S."/>
            <person name="Jeon C.O."/>
        </authorList>
    </citation>
    <scope>NUCLEOTIDE SEQUENCE [LARGE SCALE GENOMIC DNA]</scope>
    <source>
        <strain evidence="2 3">MA-7-27</strain>
    </source>
</reference>
<evidence type="ECO:0000256" key="1">
    <source>
        <dbReference type="SAM" id="Phobius"/>
    </source>
</evidence>